<dbReference type="InterPro" id="IPR039422">
    <property type="entry name" value="MarR/SlyA-like"/>
</dbReference>
<dbReference type="InterPro" id="IPR036388">
    <property type="entry name" value="WH-like_DNA-bd_sf"/>
</dbReference>
<feature type="region of interest" description="Disordered" evidence="1">
    <location>
        <begin position="1"/>
        <end position="41"/>
    </location>
</feature>
<proteinExistence type="predicted"/>
<dbReference type="Pfam" id="PF12802">
    <property type="entry name" value="MarR_2"/>
    <property type="match status" value="1"/>
</dbReference>
<name>A0ABU9CGW9_9BURK</name>
<evidence type="ECO:0000259" key="2">
    <source>
        <dbReference type="PROSITE" id="PS50995"/>
    </source>
</evidence>
<reference evidence="3 4" key="1">
    <citation type="submission" date="2024-04" db="EMBL/GenBank/DDBJ databases">
        <title>Novel species of the genus Ideonella isolated from streams.</title>
        <authorList>
            <person name="Lu H."/>
        </authorList>
    </citation>
    <scope>NUCLEOTIDE SEQUENCE [LARGE SCALE GENOMIC DNA]</scope>
    <source>
        <strain evidence="3 4">DXS22W</strain>
    </source>
</reference>
<dbReference type="PRINTS" id="PR00598">
    <property type="entry name" value="HTHMARR"/>
</dbReference>
<organism evidence="3 4">
    <name type="scientific">Pseudaquabacterium inlustre</name>
    <dbReference type="NCBI Taxonomy" id="2984192"/>
    <lineage>
        <taxon>Bacteria</taxon>
        <taxon>Pseudomonadati</taxon>
        <taxon>Pseudomonadota</taxon>
        <taxon>Betaproteobacteria</taxon>
        <taxon>Burkholderiales</taxon>
        <taxon>Sphaerotilaceae</taxon>
        <taxon>Pseudaquabacterium</taxon>
    </lineage>
</organism>
<dbReference type="Gene3D" id="1.10.10.10">
    <property type="entry name" value="Winged helix-like DNA-binding domain superfamily/Winged helix DNA-binding domain"/>
    <property type="match status" value="1"/>
</dbReference>
<keyword evidence="4" id="KW-1185">Reference proteome</keyword>
<dbReference type="SMART" id="SM00347">
    <property type="entry name" value="HTH_MARR"/>
    <property type="match status" value="1"/>
</dbReference>
<dbReference type="PANTHER" id="PTHR33164">
    <property type="entry name" value="TRANSCRIPTIONAL REGULATOR, MARR FAMILY"/>
    <property type="match status" value="1"/>
</dbReference>
<dbReference type="PANTHER" id="PTHR33164:SF57">
    <property type="entry name" value="MARR-FAMILY TRANSCRIPTIONAL REGULATOR"/>
    <property type="match status" value="1"/>
</dbReference>
<evidence type="ECO:0000313" key="4">
    <source>
        <dbReference type="Proteomes" id="UP001365405"/>
    </source>
</evidence>
<dbReference type="EMBL" id="JBBUTH010000007">
    <property type="protein sequence ID" value="MEK8051098.1"/>
    <property type="molecule type" value="Genomic_DNA"/>
</dbReference>
<evidence type="ECO:0000256" key="1">
    <source>
        <dbReference type="SAM" id="MobiDB-lite"/>
    </source>
</evidence>
<feature type="domain" description="HTH marR-type" evidence="2">
    <location>
        <begin position="43"/>
        <end position="177"/>
    </location>
</feature>
<dbReference type="InterPro" id="IPR036390">
    <property type="entry name" value="WH_DNA-bd_sf"/>
</dbReference>
<dbReference type="Proteomes" id="UP001365405">
    <property type="component" value="Unassembled WGS sequence"/>
</dbReference>
<comment type="caution">
    <text evidence="3">The sequence shown here is derived from an EMBL/GenBank/DDBJ whole genome shotgun (WGS) entry which is preliminary data.</text>
</comment>
<gene>
    <name evidence="3" type="ORF">AACH10_12680</name>
</gene>
<dbReference type="PROSITE" id="PS50995">
    <property type="entry name" value="HTH_MARR_2"/>
    <property type="match status" value="1"/>
</dbReference>
<dbReference type="RefSeq" id="WP_341410789.1">
    <property type="nucleotide sequence ID" value="NZ_JBBUTH010000007.1"/>
</dbReference>
<evidence type="ECO:0000313" key="3">
    <source>
        <dbReference type="EMBL" id="MEK8051098.1"/>
    </source>
</evidence>
<sequence>MRKKIDLVNQSALSDAAQPRAARADGAAAPAPAPAPATEPTRDDDVLEAIHGLMHLARSQQHKALRDAGQALSPLEGRVLAYFAHHPGAALSDLVAHSGRDKGQLARMVSGLREQGLLRATPDAQDRRITRLHLSPEAQAQHHALVAQRRALSERAAAGLSATERRQLLALLAKVREALSAEG</sequence>
<dbReference type="InterPro" id="IPR000835">
    <property type="entry name" value="HTH_MarR-typ"/>
</dbReference>
<accession>A0ABU9CGW9</accession>
<protein>
    <submittedName>
        <fullName evidence="3">MarR family winged helix-turn-helix transcriptional regulator</fullName>
    </submittedName>
</protein>
<feature type="compositionally biased region" description="Low complexity" evidence="1">
    <location>
        <begin position="15"/>
        <end position="30"/>
    </location>
</feature>
<dbReference type="SUPFAM" id="SSF46785">
    <property type="entry name" value="Winged helix' DNA-binding domain"/>
    <property type="match status" value="1"/>
</dbReference>